<proteinExistence type="predicted"/>
<evidence type="ECO:0008006" key="3">
    <source>
        <dbReference type="Google" id="ProtNLM"/>
    </source>
</evidence>
<sequence length="275" mass="29729">MIYNTILVHLGIYNGAAPQLKFARELASRFDANLIGFAAGDIHPITAPPPGVILDDEFLRLETREIERRLVALKAEFEDDSEREGGGSLRTTIGDPTRELAIAARAADLVIAGLGLGSRECDGRDAVDLGELVHSAGRPVLIPRDDLEPLRANSVVVAWKDAREARRAVVDAMPFLVHAREVLVATIADRDQDLATASAGDVVRYLVNHGARARAEVFSPGDRHDGEALADISRQNGADLIVSGAYGHTRFREWLLGGVTRSLLTEGTLNRLMSA</sequence>
<dbReference type="OrthoDB" id="9804721at2"/>
<dbReference type="Gene3D" id="3.40.50.12370">
    <property type="match status" value="1"/>
</dbReference>
<dbReference type="STRING" id="1752398.A8M32_19630"/>
<dbReference type="SUPFAM" id="SSF52402">
    <property type="entry name" value="Adenine nucleotide alpha hydrolases-like"/>
    <property type="match status" value="2"/>
</dbReference>
<dbReference type="CDD" id="cd00293">
    <property type="entry name" value="USP-like"/>
    <property type="match status" value="1"/>
</dbReference>
<comment type="caution">
    <text evidence="1">The sequence shown here is derived from an EMBL/GenBank/DDBJ whole genome shotgun (WGS) entry which is preliminary data.</text>
</comment>
<keyword evidence="2" id="KW-1185">Reference proteome</keyword>
<protein>
    <recommendedName>
        <fullName evidence="3">Universal stress protein UspA</fullName>
    </recommendedName>
</protein>
<accession>A0A1E3V7P3</accession>
<gene>
    <name evidence="1" type="ORF">A8M32_19630</name>
</gene>
<dbReference type="Proteomes" id="UP000094342">
    <property type="component" value="Unassembled WGS sequence"/>
</dbReference>
<dbReference type="RefSeq" id="WP_069460105.1">
    <property type="nucleotide sequence ID" value="NZ_LYBW01000061.1"/>
</dbReference>
<reference evidence="2" key="1">
    <citation type="submission" date="2016-05" db="EMBL/GenBank/DDBJ databases">
        <authorList>
            <person name="Li Y."/>
        </authorList>
    </citation>
    <scope>NUCLEOTIDE SEQUENCE [LARGE SCALE GENOMIC DNA]</scope>
    <source>
        <strain evidence="2">YIC4027</strain>
    </source>
</reference>
<name>A0A1E3V7P3_9HYPH</name>
<organism evidence="1 2">
    <name type="scientific">Sinorhizobium alkalisoli</name>
    <dbReference type="NCBI Taxonomy" id="1752398"/>
    <lineage>
        <taxon>Bacteria</taxon>
        <taxon>Pseudomonadati</taxon>
        <taxon>Pseudomonadota</taxon>
        <taxon>Alphaproteobacteria</taxon>
        <taxon>Hyphomicrobiales</taxon>
        <taxon>Rhizobiaceae</taxon>
        <taxon>Sinorhizobium/Ensifer group</taxon>
        <taxon>Sinorhizobium</taxon>
    </lineage>
</organism>
<evidence type="ECO:0000313" key="2">
    <source>
        <dbReference type="Proteomes" id="UP000094342"/>
    </source>
</evidence>
<dbReference type="AlphaFoldDB" id="A0A1E3V7P3"/>
<evidence type="ECO:0000313" key="1">
    <source>
        <dbReference type="EMBL" id="ODR89539.1"/>
    </source>
</evidence>
<dbReference type="EMBL" id="LYBW01000061">
    <property type="protein sequence ID" value="ODR89539.1"/>
    <property type="molecule type" value="Genomic_DNA"/>
</dbReference>